<accession>G0U3M8</accession>
<proteinExistence type="predicted"/>
<sequence length="212" mass="23159">MSCSAVCRLAGLKRSREELWMTERPPTTCAVFPTSHSRSAERHVGATEQLRPTVKAFASASVAATCPDTRFEVTPAMATELFDARLHQECGYVAPNLSSSPTVTEEVVPYCFEVSVVRGDTGKEYRFTFTVPSTPTYGMHDTVAHAAHRNAVVGNLVNQIFCITSLSGDCGWVVVFHGRNILSEAGAESLLSALRTKNSKNIHLSAFRTFEK</sequence>
<dbReference type="AlphaFoldDB" id="G0U3M8"/>
<gene>
    <name evidence="1" type="ORF">TVY486_0907060</name>
</gene>
<reference evidence="1" key="1">
    <citation type="journal article" date="2012" name="Proc. Natl. Acad. Sci. U.S.A.">
        <title>Antigenic diversity is generated by distinct evolutionary mechanisms in African trypanosome species.</title>
        <authorList>
            <person name="Jackson A.P."/>
            <person name="Berry A."/>
            <person name="Aslett M."/>
            <person name="Allison H.C."/>
            <person name="Burton P."/>
            <person name="Vavrova-Anderson J."/>
            <person name="Brown R."/>
            <person name="Browne H."/>
            <person name="Corton N."/>
            <person name="Hauser H."/>
            <person name="Gamble J."/>
            <person name="Gilderthorp R."/>
            <person name="Marcello L."/>
            <person name="McQuillan J."/>
            <person name="Otto T.D."/>
            <person name="Quail M.A."/>
            <person name="Sanders M.J."/>
            <person name="van Tonder A."/>
            <person name="Ginger M.L."/>
            <person name="Field M.C."/>
            <person name="Barry J.D."/>
            <person name="Hertz-Fowler C."/>
            <person name="Berriman M."/>
        </authorList>
    </citation>
    <scope>NUCLEOTIDE SEQUENCE</scope>
    <source>
        <strain evidence="1">Y486</strain>
    </source>
</reference>
<dbReference type="VEuPathDB" id="TriTrypDB:TvY486_0907060"/>
<protein>
    <submittedName>
        <fullName evidence="1">Uncharacterized protein</fullName>
    </submittedName>
</protein>
<organism evidence="1">
    <name type="scientific">Trypanosoma vivax (strain Y486)</name>
    <dbReference type="NCBI Taxonomy" id="1055687"/>
    <lineage>
        <taxon>Eukaryota</taxon>
        <taxon>Discoba</taxon>
        <taxon>Euglenozoa</taxon>
        <taxon>Kinetoplastea</taxon>
        <taxon>Metakinetoplastina</taxon>
        <taxon>Trypanosomatida</taxon>
        <taxon>Trypanosomatidae</taxon>
        <taxon>Trypanosoma</taxon>
        <taxon>Duttonella</taxon>
    </lineage>
</organism>
<dbReference type="EMBL" id="HE573025">
    <property type="protein sequence ID" value="CCC50885.1"/>
    <property type="molecule type" value="Genomic_DNA"/>
</dbReference>
<name>G0U3M8_TRYVY</name>
<evidence type="ECO:0000313" key="1">
    <source>
        <dbReference type="EMBL" id="CCC50885.1"/>
    </source>
</evidence>